<evidence type="ECO:0000256" key="2">
    <source>
        <dbReference type="RuleBase" id="RU361133"/>
    </source>
</evidence>
<dbReference type="InterPro" id="IPR000008">
    <property type="entry name" value="C2_dom"/>
</dbReference>
<dbReference type="PROSITE" id="PS50004">
    <property type="entry name" value="C2"/>
    <property type="match status" value="1"/>
</dbReference>
<dbReference type="GO" id="GO:0048015">
    <property type="term" value="P:phosphatidylinositol-mediated signaling"/>
    <property type="evidence" value="ECO:0007669"/>
    <property type="project" value="TreeGrafter"/>
</dbReference>
<dbReference type="STRING" id="341454.A0A4V3SIF8"/>
<dbReference type="EMBL" id="ML220127">
    <property type="protein sequence ID" value="TGZ80015.1"/>
    <property type="molecule type" value="Genomic_DNA"/>
</dbReference>
<dbReference type="GO" id="GO:0051209">
    <property type="term" value="P:release of sequestered calcium ion into cytosol"/>
    <property type="evidence" value="ECO:0007669"/>
    <property type="project" value="TreeGrafter"/>
</dbReference>
<dbReference type="SMART" id="SM00148">
    <property type="entry name" value="PLCXc"/>
    <property type="match status" value="1"/>
</dbReference>
<keyword evidence="2" id="KW-0443">Lipid metabolism</keyword>
<dbReference type="GO" id="GO:0004435">
    <property type="term" value="F:phosphatidylinositol-4,5-bisphosphate phospholipase C activity"/>
    <property type="evidence" value="ECO:0007669"/>
    <property type="project" value="UniProtKB-EC"/>
</dbReference>
<dbReference type="InterPro" id="IPR035892">
    <property type="entry name" value="C2_domain_sf"/>
</dbReference>
<dbReference type="PANTHER" id="PTHR10336">
    <property type="entry name" value="PHOSPHOINOSITIDE-SPECIFIC PHOSPHOLIPASE C FAMILY PROTEIN"/>
    <property type="match status" value="1"/>
</dbReference>
<dbReference type="Gene3D" id="3.20.20.190">
    <property type="entry name" value="Phosphatidylinositol (PI) phosphodiesterase"/>
    <property type="match status" value="1"/>
</dbReference>
<dbReference type="Proteomes" id="UP000298138">
    <property type="component" value="Unassembled WGS sequence"/>
</dbReference>
<dbReference type="Pfam" id="PF00387">
    <property type="entry name" value="PI-PLC-Y"/>
    <property type="match status" value="1"/>
</dbReference>
<dbReference type="PROSITE" id="PS50008">
    <property type="entry name" value="PIPLC_Y_DOMAIN"/>
    <property type="match status" value="1"/>
</dbReference>
<sequence length="600" mass="66215">MGKEAADTPLTAGGGSTHSTPADLSSPILQKAIASIHASLSGHSFRILQSDPLAPENPTLADLTAYLSSPLNSLQSVPKNKDWSRPLNEYFISSSHNTYLTGHQLYGSSTSDGYINVLSRGCRCVEIDVWDGDDGEPEVFHGYTLTKEMKFKDVCKTIRKYGFSDQEGERWEGPGEGPIIISLECHASHEQQLRMVEIMKKEWGDMLVQGIDPEDVKVLPSPEELRRKIVVKAKYVPPTPEEVAVQEVAAAVETLAINEPEKARPRKSRSSGNDSDTTSSSSDSELEAMSAAANKQKPKKTKVVRAFARLGAYASSHHFPAKSGHPEPFTGHPTSLIPNHVYSFSEKVFKKHNEAFRGGIIEHNKRHLMRVYPFGLRFGSSNADSHTLLTFWLHGVQLVALNWQSLDEAMMLNEALFSSEGGYVLKPPGLKPHDPVPSLPLHTLSLTLTVLAASAIPLPSASDNPASFEPYVKAELHTADDAASGKEIKRRTKTQKGVDVMWGSRGGVKGKLREMVKRAEGEVVVGEQLVFEGIKGVAKEKLSFLRIKVHDDEFGKDDLAAWACVRVDRLQMGWRVVRLWDSRGRRSKGVLLVKVEMKWD</sequence>
<dbReference type="CDD" id="cd00275">
    <property type="entry name" value="C2_PLC_like"/>
    <property type="match status" value="1"/>
</dbReference>
<evidence type="ECO:0000259" key="4">
    <source>
        <dbReference type="PROSITE" id="PS50004"/>
    </source>
</evidence>
<dbReference type="EC" id="3.1.4.11" evidence="2"/>
<comment type="catalytic activity">
    <reaction evidence="2">
        <text>a 1,2-diacyl-sn-glycero-3-phospho-(1D-myo-inositol-4,5-bisphosphate) + H2O = 1D-myo-inositol 1,4,5-trisphosphate + a 1,2-diacyl-sn-glycerol + H(+)</text>
        <dbReference type="Rhea" id="RHEA:33179"/>
        <dbReference type="ChEBI" id="CHEBI:15377"/>
        <dbReference type="ChEBI" id="CHEBI:15378"/>
        <dbReference type="ChEBI" id="CHEBI:17815"/>
        <dbReference type="ChEBI" id="CHEBI:58456"/>
        <dbReference type="ChEBI" id="CHEBI:203600"/>
        <dbReference type="EC" id="3.1.4.11"/>
    </reaction>
</comment>
<feature type="compositionally biased region" description="Low complexity" evidence="3">
    <location>
        <begin position="270"/>
        <end position="283"/>
    </location>
</feature>
<protein>
    <recommendedName>
        <fullName evidence="2">Phosphoinositide phospholipase C</fullName>
        <ecNumber evidence="2">3.1.4.11</ecNumber>
    </recommendedName>
</protein>
<name>A0A4V3SIF8_9PEZI</name>
<feature type="domain" description="C2" evidence="4">
    <location>
        <begin position="427"/>
        <end position="581"/>
    </location>
</feature>
<dbReference type="SMART" id="SM00149">
    <property type="entry name" value="PLCYc"/>
    <property type="match status" value="1"/>
</dbReference>
<evidence type="ECO:0000256" key="3">
    <source>
        <dbReference type="SAM" id="MobiDB-lite"/>
    </source>
</evidence>
<dbReference type="GO" id="GO:0016042">
    <property type="term" value="P:lipid catabolic process"/>
    <property type="evidence" value="ECO:0007669"/>
    <property type="project" value="UniProtKB-KW"/>
</dbReference>
<dbReference type="SUPFAM" id="SSF51695">
    <property type="entry name" value="PLC-like phosphodiesterases"/>
    <property type="match status" value="1"/>
</dbReference>
<dbReference type="AlphaFoldDB" id="A0A4V3SIF8"/>
<evidence type="ECO:0000259" key="5">
    <source>
        <dbReference type="PROSITE" id="PS50008"/>
    </source>
</evidence>
<keyword evidence="2" id="KW-0442">Lipid degradation</keyword>
<accession>A0A4V3SIF8</accession>
<dbReference type="InterPro" id="IPR001711">
    <property type="entry name" value="PLipase_C_Pinositol-sp_Y"/>
</dbReference>
<keyword evidence="1" id="KW-0807">Transducer</keyword>
<dbReference type="InterPro" id="IPR001192">
    <property type="entry name" value="PI-PLC_fam"/>
</dbReference>
<dbReference type="SUPFAM" id="SSF49562">
    <property type="entry name" value="C2 domain (Calcium/lipid-binding domain, CaLB)"/>
    <property type="match status" value="1"/>
</dbReference>
<dbReference type="Pfam" id="PF00388">
    <property type="entry name" value="PI-PLC-X"/>
    <property type="match status" value="1"/>
</dbReference>
<dbReference type="Gene3D" id="2.60.40.150">
    <property type="entry name" value="C2 domain"/>
    <property type="match status" value="1"/>
</dbReference>
<evidence type="ECO:0000256" key="1">
    <source>
        <dbReference type="ARBA" id="ARBA00023224"/>
    </source>
</evidence>
<dbReference type="PANTHER" id="PTHR10336:SF82">
    <property type="entry name" value="PHOSPHOINOSITIDE PHOSPHOLIPASE C"/>
    <property type="match status" value="1"/>
</dbReference>
<dbReference type="InterPro" id="IPR000909">
    <property type="entry name" value="PLipase_C_PInositol-sp_X_dom"/>
</dbReference>
<dbReference type="InterPro" id="IPR017946">
    <property type="entry name" value="PLC-like_Pdiesterase_TIM-brl"/>
</dbReference>
<reference evidence="6 7" key="1">
    <citation type="submission" date="2019-04" db="EMBL/GenBank/DDBJ databases">
        <title>Comparative genomics and transcriptomics to analyze fruiting body development in filamentous ascomycetes.</title>
        <authorList>
            <consortium name="DOE Joint Genome Institute"/>
            <person name="Lutkenhaus R."/>
            <person name="Traeger S."/>
            <person name="Breuer J."/>
            <person name="Kuo A."/>
            <person name="Lipzen A."/>
            <person name="Pangilinan J."/>
            <person name="Dilworth D."/>
            <person name="Sandor L."/>
            <person name="Poggeler S."/>
            <person name="Barry K."/>
            <person name="Grigoriev I.V."/>
            <person name="Nowrousian M."/>
        </authorList>
    </citation>
    <scope>NUCLEOTIDE SEQUENCE [LARGE SCALE GENOMIC DNA]</scope>
    <source>
        <strain evidence="6 7">CBS 389.68</strain>
    </source>
</reference>
<gene>
    <name evidence="6" type="ORF">EX30DRAFT_341864</name>
</gene>
<dbReference type="InParanoid" id="A0A4V3SIF8"/>
<feature type="domain" description="PI-PLC Y-box" evidence="5">
    <location>
        <begin position="340"/>
        <end position="431"/>
    </location>
</feature>
<dbReference type="CDD" id="cd08598">
    <property type="entry name" value="PI-PLC1c_yeast"/>
    <property type="match status" value="1"/>
</dbReference>
<organism evidence="6 7">
    <name type="scientific">Ascodesmis nigricans</name>
    <dbReference type="NCBI Taxonomy" id="341454"/>
    <lineage>
        <taxon>Eukaryota</taxon>
        <taxon>Fungi</taxon>
        <taxon>Dikarya</taxon>
        <taxon>Ascomycota</taxon>
        <taxon>Pezizomycotina</taxon>
        <taxon>Pezizomycetes</taxon>
        <taxon>Pezizales</taxon>
        <taxon>Ascodesmidaceae</taxon>
        <taxon>Ascodesmis</taxon>
    </lineage>
</organism>
<feature type="region of interest" description="Disordered" evidence="3">
    <location>
        <begin position="1"/>
        <end position="24"/>
    </location>
</feature>
<evidence type="ECO:0000313" key="7">
    <source>
        <dbReference type="Proteomes" id="UP000298138"/>
    </source>
</evidence>
<keyword evidence="7" id="KW-1185">Reference proteome</keyword>
<proteinExistence type="predicted"/>
<dbReference type="PRINTS" id="PR00390">
    <property type="entry name" value="PHPHLIPASEC"/>
</dbReference>
<dbReference type="PROSITE" id="PS50007">
    <property type="entry name" value="PIPLC_X_DOMAIN"/>
    <property type="match status" value="1"/>
</dbReference>
<keyword evidence="2" id="KW-0378">Hydrolase</keyword>
<feature type="region of interest" description="Disordered" evidence="3">
    <location>
        <begin position="256"/>
        <end position="300"/>
    </location>
</feature>
<dbReference type="OrthoDB" id="269822at2759"/>
<evidence type="ECO:0000313" key="6">
    <source>
        <dbReference type="EMBL" id="TGZ80015.1"/>
    </source>
</evidence>